<keyword evidence="1" id="KW-0560">Oxidoreductase</keyword>
<name>A0A3R8LQ70_9BURK</name>
<organism evidence="4 5">
    <name type="scientific">Lautropia dentalis</name>
    <dbReference type="NCBI Taxonomy" id="2490857"/>
    <lineage>
        <taxon>Bacteria</taxon>
        <taxon>Pseudomonadati</taxon>
        <taxon>Pseudomonadota</taxon>
        <taxon>Betaproteobacteria</taxon>
        <taxon>Burkholderiales</taxon>
        <taxon>Burkholderiaceae</taxon>
        <taxon>Lautropia</taxon>
    </lineage>
</organism>
<dbReference type="GO" id="GO:0016491">
    <property type="term" value="F:oxidoreductase activity"/>
    <property type="evidence" value="ECO:0007669"/>
    <property type="project" value="UniProtKB-KW"/>
</dbReference>
<dbReference type="SUPFAM" id="SSF51905">
    <property type="entry name" value="FAD/NAD(P)-binding domain"/>
    <property type="match status" value="1"/>
</dbReference>
<dbReference type="AlphaFoldDB" id="A0A3R8LQ70"/>
<dbReference type="OrthoDB" id="9342835at2"/>
<feature type="domain" description="FAD dependent oxidoreductase" evidence="3">
    <location>
        <begin position="111"/>
        <end position="474"/>
    </location>
</feature>
<gene>
    <name evidence="4" type="ORF">EHV23_01800</name>
</gene>
<feature type="compositionally biased region" description="Gly residues" evidence="2">
    <location>
        <begin position="47"/>
        <end position="57"/>
    </location>
</feature>
<evidence type="ECO:0000313" key="4">
    <source>
        <dbReference type="EMBL" id="RRN46034.1"/>
    </source>
</evidence>
<evidence type="ECO:0000259" key="3">
    <source>
        <dbReference type="Pfam" id="PF01266"/>
    </source>
</evidence>
<comment type="caution">
    <text evidence="4">The sequence shown here is derived from an EMBL/GenBank/DDBJ whole genome shotgun (WGS) entry which is preliminary data.</text>
</comment>
<evidence type="ECO:0000313" key="5">
    <source>
        <dbReference type="Proteomes" id="UP000270261"/>
    </source>
</evidence>
<dbReference type="Gene3D" id="3.30.9.10">
    <property type="entry name" value="D-Amino Acid Oxidase, subunit A, domain 2"/>
    <property type="match status" value="1"/>
</dbReference>
<feature type="compositionally biased region" description="Gly residues" evidence="2">
    <location>
        <begin position="12"/>
        <end position="27"/>
    </location>
</feature>
<protein>
    <submittedName>
        <fullName evidence="4">FAD-binding oxidoreductase</fullName>
    </submittedName>
</protein>
<feature type="region of interest" description="Disordered" evidence="2">
    <location>
        <begin position="1"/>
        <end position="101"/>
    </location>
</feature>
<evidence type="ECO:0000256" key="2">
    <source>
        <dbReference type="SAM" id="MobiDB-lite"/>
    </source>
</evidence>
<dbReference type="GO" id="GO:0005737">
    <property type="term" value="C:cytoplasm"/>
    <property type="evidence" value="ECO:0007669"/>
    <property type="project" value="TreeGrafter"/>
</dbReference>
<dbReference type="Pfam" id="PF01266">
    <property type="entry name" value="DAO"/>
    <property type="match status" value="1"/>
</dbReference>
<dbReference type="EMBL" id="RRUE01000001">
    <property type="protein sequence ID" value="RRN46034.1"/>
    <property type="molecule type" value="Genomic_DNA"/>
</dbReference>
<dbReference type="PANTHER" id="PTHR13847:SF281">
    <property type="entry name" value="FAD DEPENDENT OXIDOREDUCTASE DOMAIN-CONTAINING PROTEIN"/>
    <property type="match status" value="1"/>
</dbReference>
<keyword evidence="5" id="KW-1185">Reference proteome</keyword>
<proteinExistence type="predicted"/>
<reference evidence="4 5" key="1">
    <citation type="submission" date="2018-11" db="EMBL/GenBank/DDBJ databases">
        <title>Genome sequencing of Lautropia sp. KCOM 2505 (= ChDC F240).</title>
        <authorList>
            <person name="Kook J.-K."/>
            <person name="Park S.-N."/>
            <person name="Lim Y.K."/>
        </authorList>
    </citation>
    <scope>NUCLEOTIDE SEQUENCE [LARGE SCALE GENOMIC DNA]</scope>
    <source>
        <strain evidence="4 5">KCOM 2505</strain>
    </source>
</reference>
<accession>A0A3R8LQ70</accession>
<dbReference type="PANTHER" id="PTHR13847">
    <property type="entry name" value="SARCOSINE DEHYDROGENASE-RELATED"/>
    <property type="match status" value="1"/>
</dbReference>
<dbReference type="InterPro" id="IPR006076">
    <property type="entry name" value="FAD-dep_OxRdtase"/>
</dbReference>
<dbReference type="Proteomes" id="UP000270261">
    <property type="component" value="Unassembled WGS sequence"/>
</dbReference>
<evidence type="ECO:0000256" key="1">
    <source>
        <dbReference type="ARBA" id="ARBA00023002"/>
    </source>
</evidence>
<sequence>MGDQTPAARPGTAGGHGSIHGAGGHGAVRGAEGHEAVHGAHGHGSVHGRGVTSGGGPEGEHGARQPYNPTYDPLVHPTPGHGQQYSPTYWIDTAGTPPQDDGPIDSDRDVDVAIIGSGFTGLSTAIALAQEHGIRAVVLEANRVAWGCTTRNGGQAQCASGRLKRSEWIARWGLDTALALHAECVDAMDYFRAQIADIDCDAQPGGHLYIAHRPQRMPVLEKEAKLLRETFHYDAQILDADTLRGQYIDDHEAAGAMHEPEGIGVHPAKLAFGYVRKARALGVKVHPASPVLGWERQGEGANERHLLRTPGGVVRARVVGVATGGYTSQTLNPQLKDRIMPILANSIVTRPLAPAEIEANGLRTFQIITDTRVLRHYYRVLPDGRLQIGTRSAITGSDATAPRHLDLVRAGLARKFPGLRDVDIDYYWWGWVDVSHDMMPRIAQPDPHSALYYALGYGGNGVSYSAQAGRRLAQHIAGKTADVPKLPIFEGALPYPDFAGLFNARWLAPFRRLGQWGLYHWYHLKDERL</sequence>
<dbReference type="Gene3D" id="3.50.50.60">
    <property type="entry name" value="FAD/NAD(P)-binding domain"/>
    <property type="match status" value="1"/>
</dbReference>
<dbReference type="InterPro" id="IPR036188">
    <property type="entry name" value="FAD/NAD-bd_sf"/>
</dbReference>